<dbReference type="OrthoDB" id="16284at2759"/>
<gene>
    <name evidence="12" type="ORF">L596_002044</name>
</gene>
<dbReference type="EMBL" id="CM016762">
    <property type="protein sequence ID" value="TMS34453.1"/>
    <property type="molecule type" value="Genomic_DNA"/>
</dbReference>
<organism evidence="12 13">
    <name type="scientific">Steinernema carpocapsae</name>
    <name type="common">Entomopathogenic nematode</name>
    <dbReference type="NCBI Taxonomy" id="34508"/>
    <lineage>
        <taxon>Eukaryota</taxon>
        <taxon>Metazoa</taxon>
        <taxon>Ecdysozoa</taxon>
        <taxon>Nematoda</taxon>
        <taxon>Chromadorea</taxon>
        <taxon>Rhabditida</taxon>
        <taxon>Tylenchina</taxon>
        <taxon>Panagrolaimomorpha</taxon>
        <taxon>Strongyloidoidea</taxon>
        <taxon>Steinernematidae</taxon>
        <taxon>Steinernema</taxon>
    </lineage>
</organism>
<evidence type="ECO:0000256" key="6">
    <source>
        <dbReference type="ARBA" id="ARBA00023002"/>
    </source>
</evidence>
<dbReference type="GO" id="GO:0106313">
    <property type="term" value="F:methylenetetrahydrofolate reductase (NADPH) activity"/>
    <property type="evidence" value="ECO:0007669"/>
    <property type="project" value="UniProtKB-EC"/>
</dbReference>
<dbReference type="PANTHER" id="PTHR45754:SF3">
    <property type="entry name" value="METHYLENETETRAHYDROFOLATE REDUCTASE (NADPH)"/>
    <property type="match status" value="1"/>
</dbReference>
<dbReference type="InterPro" id="IPR004621">
    <property type="entry name" value="Fadh2_euk"/>
</dbReference>
<reference evidence="12 13" key="1">
    <citation type="journal article" date="2015" name="Genome Biol.">
        <title>Comparative genomics of Steinernema reveals deeply conserved gene regulatory networks.</title>
        <authorList>
            <person name="Dillman A.R."/>
            <person name="Macchietto M."/>
            <person name="Porter C.F."/>
            <person name="Rogers A."/>
            <person name="Williams B."/>
            <person name="Antoshechkin I."/>
            <person name="Lee M.M."/>
            <person name="Goodwin Z."/>
            <person name="Lu X."/>
            <person name="Lewis E.E."/>
            <person name="Goodrich-Blair H."/>
            <person name="Stock S.P."/>
            <person name="Adams B.J."/>
            <person name="Sternberg P.W."/>
            <person name="Mortazavi A."/>
        </authorList>
    </citation>
    <scope>NUCLEOTIDE SEQUENCE [LARGE SCALE GENOMIC DNA]</scope>
    <source>
        <strain evidence="12 13">ALL</strain>
    </source>
</reference>
<comment type="caution">
    <text evidence="12">The sequence shown here is derived from an EMBL/GenBank/DDBJ whole genome shotgun (WGS) entry which is preliminary data.</text>
</comment>
<comment type="catalytic activity">
    <reaction evidence="8">
        <text>(6S)-5-methyl-5,6,7,8-tetrahydrofolate + NADP(+) = (6R)-5,10-methylene-5,6,7,8-tetrahydrofolate + NADPH + H(+)</text>
        <dbReference type="Rhea" id="RHEA:19817"/>
        <dbReference type="ChEBI" id="CHEBI:15378"/>
        <dbReference type="ChEBI" id="CHEBI:15636"/>
        <dbReference type="ChEBI" id="CHEBI:18608"/>
        <dbReference type="ChEBI" id="CHEBI:57783"/>
        <dbReference type="ChEBI" id="CHEBI:58349"/>
        <dbReference type="EC" id="1.5.1.53"/>
    </reaction>
    <physiologicalReaction direction="right-to-left" evidence="8">
        <dbReference type="Rhea" id="RHEA:19819"/>
    </physiologicalReaction>
</comment>
<dbReference type="InterPro" id="IPR029041">
    <property type="entry name" value="FAD-linked_oxidoreductase-like"/>
</dbReference>
<evidence type="ECO:0000256" key="1">
    <source>
        <dbReference type="ARBA" id="ARBA00001974"/>
    </source>
</evidence>
<evidence type="ECO:0000256" key="4">
    <source>
        <dbReference type="ARBA" id="ARBA00022630"/>
    </source>
</evidence>
<dbReference type="SUPFAM" id="SSF51730">
    <property type="entry name" value="FAD-linked oxidoreductase"/>
    <property type="match status" value="1"/>
</dbReference>
<evidence type="ECO:0000256" key="2">
    <source>
        <dbReference type="ARBA" id="ARBA00004777"/>
    </source>
</evidence>
<reference evidence="12 13" key="2">
    <citation type="journal article" date="2019" name="G3 (Bethesda)">
        <title>Hybrid Assembly of the Genome of the Entomopathogenic Nematode Steinernema carpocapsae Identifies the X-Chromosome.</title>
        <authorList>
            <person name="Serra L."/>
            <person name="Macchietto M."/>
            <person name="Macias-Munoz A."/>
            <person name="McGill C.J."/>
            <person name="Rodriguez I.M."/>
            <person name="Rodriguez B."/>
            <person name="Murad R."/>
            <person name="Mortazavi A."/>
        </authorList>
    </citation>
    <scope>NUCLEOTIDE SEQUENCE [LARGE SCALE GENOMIC DNA]</scope>
    <source>
        <strain evidence="12 13">ALL</strain>
    </source>
</reference>
<evidence type="ECO:0000256" key="8">
    <source>
        <dbReference type="ARBA" id="ARBA00047751"/>
    </source>
</evidence>
<evidence type="ECO:0000313" key="12">
    <source>
        <dbReference type="EMBL" id="TMS34453.1"/>
    </source>
</evidence>
<dbReference type="EC" id="1.5.1.53" evidence="7"/>
<keyword evidence="5" id="KW-0274">FAD</keyword>
<name>A0A4V6I7K1_STECR</name>
<dbReference type="PANTHER" id="PTHR45754">
    <property type="entry name" value="METHYLENETETRAHYDROFOLATE REDUCTASE"/>
    <property type="match status" value="1"/>
</dbReference>
<dbReference type="Pfam" id="PF21895">
    <property type="entry name" value="MTHFR_C"/>
    <property type="match status" value="1"/>
</dbReference>
<comment type="cofactor">
    <cofactor evidence="1">
        <name>FAD</name>
        <dbReference type="ChEBI" id="CHEBI:57692"/>
    </cofactor>
</comment>
<dbReference type="Gene3D" id="3.20.20.220">
    <property type="match status" value="1"/>
</dbReference>
<accession>A0A4V6I7K1</accession>
<proteinExistence type="inferred from homology"/>
<dbReference type="InterPro" id="IPR003171">
    <property type="entry name" value="Mehydrof_redctse-like"/>
</dbReference>
<feature type="region of interest" description="Disordered" evidence="10">
    <location>
        <begin position="1"/>
        <end position="22"/>
    </location>
</feature>
<evidence type="ECO:0000256" key="7">
    <source>
        <dbReference type="ARBA" id="ARBA00034530"/>
    </source>
</evidence>
<dbReference type="GO" id="GO:0071949">
    <property type="term" value="F:FAD binding"/>
    <property type="evidence" value="ECO:0007669"/>
    <property type="project" value="TreeGrafter"/>
</dbReference>
<dbReference type="CDD" id="cd00537">
    <property type="entry name" value="MTHFR"/>
    <property type="match status" value="1"/>
</dbReference>
<dbReference type="GO" id="GO:0009086">
    <property type="term" value="P:methionine biosynthetic process"/>
    <property type="evidence" value="ECO:0007669"/>
    <property type="project" value="TreeGrafter"/>
</dbReference>
<feature type="domain" description="MTHFR SAM-binding regulatory" evidence="11">
    <location>
        <begin position="368"/>
        <end position="667"/>
    </location>
</feature>
<evidence type="ECO:0000256" key="3">
    <source>
        <dbReference type="ARBA" id="ARBA00006743"/>
    </source>
</evidence>
<dbReference type="STRING" id="34508.A0A4V6I7K1"/>
<keyword evidence="6" id="KW-0560">Oxidoreductase</keyword>
<dbReference type="InterPro" id="IPR053806">
    <property type="entry name" value="MTHFR_C"/>
</dbReference>
<evidence type="ECO:0000259" key="11">
    <source>
        <dbReference type="Pfam" id="PF21895"/>
    </source>
</evidence>
<keyword evidence="4" id="KW-0285">Flavoprotein</keyword>
<sequence>MLKADPLREIRENNRQDYGGTQTALKKSPYLGVQQRAMVLDTTVTIENGFTTGASVKGIAHANEYVPLHQRIEKHIASGTPFFSLEFFPPKTVNGVANFFTRLDRLREGGPLFVDITWHLGSDPANKNKETSSTSIASACLDLCRLDTMLHLTCAQYTKQQTLEHLNQCKSLGLRNVFALRGDLPKHDNNPVVYQHRALDLIKWIRKEHGDHFSIGASGYPSGHPEAESYQHDLLYLKAKVDAGAQFVITQLFFDADVFERFVHDCRAIGITVPIIPGIMPIQGYESIRRIADLSNLTIPDIIMKTLEPIKHDDEAVRNYGTYLATQMCRQILNNGTAPSLHIYTMNREGNCREILQNLGLWMQQPQRSLPWMPHGGHHPIRCKEDVRPIFWSARPKSYIFRTKDWDQYPNGRWGNSSSPAFNDLQDYYLFYLKGTPTDDHMLDMYGRQLNSVDDVRKVFVNFITQEENENRVKVTRLPWNEQESGTLPETTLIQEQLLWCNKNGIFTINSQPAVNGAPSADPIVGWGKPGGYCYQKAYLEFFIEKAKAEQLKKVIEKEGYSHLSYHMINYNSTVEWTNGDSTTPIAVTWGVFPGCEIAQPTVVDPLSFRVWKDEAYDAWLSTWAAIYPEGSISTKILQEVHDNYYLVTVVDNDYVKDTVIFEALAKAVEP</sequence>
<dbReference type="GO" id="GO:0035999">
    <property type="term" value="P:tetrahydrofolate interconversion"/>
    <property type="evidence" value="ECO:0007669"/>
    <property type="project" value="UniProtKB-UniPathway"/>
</dbReference>
<evidence type="ECO:0000256" key="10">
    <source>
        <dbReference type="SAM" id="MobiDB-lite"/>
    </source>
</evidence>
<comment type="similarity">
    <text evidence="3">Belongs to the methylenetetrahydrofolate reductase family.</text>
</comment>
<dbReference type="Proteomes" id="UP000298663">
    <property type="component" value="Chromosome X"/>
</dbReference>
<dbReference type="EMBL" id="AZBU02000001">
    <property type="protein sequence ID" value="TMS34453.1"/>
    <property type="molecule type" value="Genomic_DNA"/>
</dbReference>
<keyword evidence="13" id="KW-1185">Reference proteome</keyword>
<protein>
    <recommendedName>
        <fullName evidence="7">methylenetetrahydrofolate reductase (NADPH)</fullName>
        <ecNumber evidence="7">1.5.1.53</ecNumber>
    </recommendedName>
</protein>
<evidence type="ECO:0000256" key="9">
    <source>
        <dbReference type="RuleBase" id="RU004254"/>
    </source>
</evidence>
<dbReference type="NCBIfam" id="TIGR00677">
    <property type="entry name" value="fadh2_euk"/>
    <property type="match status" value="1"/>
</dbReference>
<evidence type="ECO:0000256" key="5">
    <source>
        <dbReference type="ARBA" id="ARBA00022827"/>
    </source>
</evidence>
<feature type="compositionally biased region" description="Basic and acidic residues" evidence="10">
    <location>
        <begin position="1"/>
        <end position="15"/>
    </location>
</feature>
<dbReference type="UniPathway" id="UPA00193"/>
<dbReference type="Pfam" id="PF02219">
    <property type="entry name" value="MTHFR"/>
    <property type="match status" value="1"/>
</dbReference>
<dbReference type="GO" id="GO:0005829">
    <property type="term" value="C:cytosol"/>
    <property type="evidence" value="ECO:0007669"/>
    <property type="project" value="TreeGrafter"/>
</dbReference>
<comment type="pathway">
    <text evidence="2 9">One-carbon metabolism; tetrahydrofolate interconversion.</text>
</comment>
<dbReference type="AlphaFoldDB" id="A0A4V6I7K1"/>
<evidence type="ECO:0000313" key="13">
    <source>
        <dbReference type="Proteomes" id="UP000298663"/>
    </source>
</evidence>